<evidence type="ECO:0008006" key="2">
    <source>
        <dbReference type="Google" id="ProtNLM"/>
    </source>
</evidence>
<sequence length="144" mass="16694">MTDLIRAKFEELHPNAPSMNQSLRNSLYAIFKEGWENGAASVKNPPESVTERYYGFCIPIIECEAGWGSKQDGYMVGFTIEGLKERQKDFERGNTHSYGLYYERPNRYTPVELTEEAFDALMKATEKHCTIWYDRASDFVKEIK</sequence>
<organism evidence="1">
    <name type="scientific">Klebsiella phage FKP3</name>
    <dbReference type="NCBI Taxonomy" id="3231233"/>
    <lineage>
        <taxon>Viruses</taxon>
        <taxon>Duplodnaviria</taxon>
        <taxon>Heunggongvirae</taxon>
        <taxon>Uroviricota</taxon>
        <taxon>Caudoviricetes</taxon>
        <taxon>Stephanstirmvirinae</taxon>
        <taxon>Justusliebigvirus</taxon>
    </lineage>
</organism>
<dbReference type="EMBL" id="PP895363">
    <property type="protein sequence ID" value="XCI77984.1"/>
    <property type="molecule type" value="Genomic_DNA"/>
</dbReference>
<reference evidence="1" key="1">
    <citation type="submission" date="2024-06" db="EMBL/GenBank/DDBJ databases">
        <title>High activity and specificity of bacteriophage cocktails against carbapenem-resistant Klebsiella pneumoniae belonging to high-risk clones CG258 and ST307.</title>
        <authorList>
            <person name="Jimenez Quiceno J."/>
            <person name="Salazar Ospina L."/>
            <person name="Tellez Carrasquilla S."/>
        </authorList>
    </citation>
    <scope>NUCLEOTIDE SEQUENCE</scope>
</reference>
<proteinExistence type="predicted"/>
<name>A0AAU8HZ99_9CAUD</name>
<accession>A0AAU8HZ99</accession>
<protein>
    <recommendedName>
        <fullName evidence="2">Recombinase</fullName>
    </recommendedName>
</protein>
<evidence type="ECO:0000313" key="1">
    <source>
        <dbReference type="EMBL" id="XCI77984.1"/>
    </source>
</evidence>